<dbReference type="InterPro" id="IPR020022">
    <property type="entry name" value="N-acetyl_sugar_amidoTrfase"/>
</dbReference>
<dbReference type="Gene3D" id="3.40.50.620">
    <property type="entry name" value="HUPs"/>
    <property type="match status" value="1"/>
</dbReference>
<name>A0A7X6IAU7_9BACT</name>
<gene>
    <name evidence="1" type="ORF">MNODULE_10150</name>
</gene>
<dbReference type="InterPro" id="IPR014729">
    <property type="entry name" value="Rossmann-like_a/b/a_fold"/>
</dbReference>
<dbReference type="GO" id="GO:0016740">
    <property type="term" value="F:transferase activity"/>
    <property type="evidence" value="ECO:0007669"/>
    <property type="project" value="UniProtKB-KW"/>
</dbReference>
<dbReference type="SUPFAM" id="SSF52402">
    <property type="entry name" value="Adenine nucleotide alpha hydrolases-like"/>
    <property type="match status" value="1"/>
</dbReference>
<proteinExistence type="predicted"/>
<dbReference type="RefSeq" id="WP_168059432.1">
    <property type="nucleotide sequence ID" value="NZ_VTOW01000002.1"/>
</dbReference>
<comment type="caution">
    <text evidence="1">The sequence shown here is derived from an EMBL/GenBank/DDBJ whole genome shotgun (WGS) entry which is preliminary data.</text>
</comment>
<accession>A0A7X6IAU7</accession>
<protein>
    <submittedName>
        <fullName evidence="1">N-acetyl sugar amidotransferase</fullName>
    </submittedName>
</protein>
<keyword evidence="1" id="KW-0808">Transferase</keyword>
<organism evidence="1 2">
    <name type="scientific">Candidatus Manganitrophus noduliformans</name>
    <dbReference type="NCBI Taxonomy" id="2606439"/>
    <lineage>
        <taxon>Bacteria</taxon>
        <taxon>Pseudomonadati</taxon>
        <taxon>Nitrospirota</taxon>
        <taxon>Nitrospiria</taxon>
        <taxon>Candidatus Troglogloeales</taxon>
        <taxon>Candidatus Manganitrophaceae</taxon>
        <taxon>Candidatus Manganitrophus</taxon>
    </lineage>
</organism>
<sequence length="377" mass="45173">MICSRCIYDDHIPYITFDPAGVCNYCRQHDQLEKEYPTGEEGSRRLQHLAEKIKRAGRNKRYDVVVGVSGGTDSSYLLYLAKKLGLRPLAAHFDNTWNSKIAVENIHGVLKALQVDLFTHVVDNREFCDLFKSFLKASVPDIDTPSDIGLATTHYLAAEKYGIKYIFEGHSFRTEGISPHGWFYMDAKYIETVQSQFGSYKIETFPNLWMMRWLKWTAVDRIKKIRPLYYIDYQKEETKQFLNKEYGWKWYGGHHMENRTAYFTNNYYLPRKFGIDLRYSEFSALVRSGQMTRSQALEKIKEPKPFDPTILEEMKKRLDLKDEEFDRLMNLPRKTYKDYQTYKETFERMRWFFWVMYRFNLVPKSFYMKYTQRYDNR</sequence>
<dbReference type="EMBL" id="VTOW01000002">
    <property type="protein sequence ID" value="NKE71096.1"/>
    <property type="molecule type" value="Genomic_DNA"/>
</dbReference>
<dbReference type="NCBIfam" id="TIGR03573">
    <property type="entry name" value="WbuX"/>
    <property type="match status" value="1"/>
</dbReference>
<dbReference type="AlphaFoldDB" id="A0A7X6IAU7"/>
<evidence type="ECO:0000313" key="1">
    <source>
        <dbReference type="EMBL" id="NKE71096.1"/>
    </source>
</evidence>
<keyword evidence="2" id="KW-1185">Reference proteome</keyword>
<dbReference type="Proteomes" id="UP000534783">
    <property type="component" value="Unassembled WGS sequence"/>
</dbReference>
<evidence type="ECO:0000313" key="2">
    <source>
        <dbReference type="Proteomes" id="UP000534783"/>
    </source>
</evidence>
<reference evidence="1 2" key="1">
    <citation type="journal article" date="2020" name="Nature">
        <title>Bacterial chemolithoautotrophy via manganese oxidation.</title>
        <authorList>
            <person name="Yu H."/>
            <person name="Leadbetter J.R."/>
        </authorList>
    </citation>
    <scope>NUCLEOTIDE SEQUENCE [LARGE SCALE GENOMIC DNA]</scope>
    <source>
        <strain evidence="1 2">Mn-1</strain>
    </source>
</reference>